<proteinExistence type="predicted"/>
<feature type="compositionally biased region" description="Basic and acidic residues" evidence="1">
    <location>
        <begin position="460"/>
        <end position="470"/>
    </location>
</feature>
<protein>
    <submittedName>
        <fullName evidence="2">Uncharacterized protein</fullName>
    </submittedName>
</protein>
<feature type="region of interest" description="Disordered" evidence="1">
    <location>
        <begin position="407"/>
        <end position="473"/>
    </location>
</feature>
<feature type="region of interest" description="Disordered" evidence="1">
    <location>
        <begin position="338"/>
        <end position="363"/>
    </location>
</feature>
<sequence length="824" mass="97199">MTLQTIGNHNLKIDLLDIIQGNQGLNIFTSLSEKVRIYTKTQQTNYTARCALVYKECLKMLFKLGVFESDSTNDYQEVEAERIYQVLVLNQNEVAKWMELLGPLVHMIFMNHYSEELESIFIKLWITTRIYKPIQVQLTDSPKKKPAAIKPNTVKDYDEDNKDGFKLKNLAISTITEQKLTPTDTEKNKSVKFQTSQEGVINERMEAMERMIETQSRETHELCDRFLKMEETINLMNRTQKDLIRSRNPNRFQRQNMNQQQPFKFNYIKSLQDETQLTNNKPNTKQQLQDWNYYQRNSKSNHQIQQKKQLQEQKRYQVKQQKQAEAKPKISDIVKKIIETSSDEERKTPPSKRTTPRSKKTLVQQQKEFEETLLRESKIVGKPDEQKLVEENQINKEDSVVEATVKIKEQQKPPEEIISIEKQQPSQDKPQEQPKQKSPPKEKEGKKSPQQPLNNTVPQTKKEETKEEKPSLVIQEVKRNPFTQIPEETQLIARKTINEDKKIVIKDNKATIIQTHKDLLLLKDEKPPVYRPNSYPQVEPWMSQALKNAMYESLKTSNKTAREGTLKVIYWNNRAEGNLTYEDIAEKIMRVAEVPKVDGIYQCVVRNTRKYDLMTCRLLTHIELAETMAQFLKSIRETAEETKNTRKGMLTDEIIRQLDDLVKPEYFREITKKVKKDCYFNFIAMIVNYISTDKSRKAIILPTLYWQYDHYIEEVPEIGDLSKELGKRICERIAKSLNFAGKPMNQKIRQDIYEIIEEEQEIQCSHYDDQIFRTTITVCQDIERNMFDIKESESENDDEDDDDDIDDILMQEYLNNREFDNQQY</sequence>
<dbReference type="EMBL" id="CCKQ01007066">
    <property type="protein sequence ID" value="CDW78404.1"/>
    <property type="molecule type" value="Genomic_DNA"/>
</dbReference>
<evidence type="ECO:0000313" key="2">
    <source>
        <dbReference type="EMBL" id="CDW78404.1"/>
    </source>
</evidence>
<dbReference type="Proteomes" id="UP000039865">
    <property type="component" value="Unassembled WGS sequence"/>
</dbReference>
<evidence type="ECO:0000256" key="1">
    <source>
        <dbReference type="SAM" id="MobiDB-lite"/>
    </source>
</evidence>
<name>A0A078A858_STYLE</name>
<reference evidence="2 3" key="1">
    <citation type="submission" date="2014-06" db="EMBL/GenBank/DDBJ databases">
        <authorList>
            <person name="Swart Estienne"/>
        </authorList>
    </citation>
    <scope>NUCLEOTIDE SEQUENCE [LARGE SCALE GENOMIC DNA]</scope>
    <source>
        <strain evidence="2 3">130c</strain>
    </source>
</reference>
<feature type="compositionally biased region" description="Basic and acidic residues" evidence="1">
    <location>
        <begin position="429"/>
        <end position="447"/>
    </location>
</feature>
<feature type="compositionally biased region" description="Basic and acidic residues" evidence="1">
    <location>
        <begin position="338"/>
        <end position="348"/>
    </location>
</feature>
<keyword evidence="3" id="KW-1185">Reference proteome</keyword>
<dbReference type="InParanoid" id="A0A078A858"/>
<accession>A0A078A858</accession>
<gene>
    <name evidence="2" type="primary">Contig1118.g1211</name>
    <name evidence="2" type="ORF">STYLEM_7381</name>
</gene>
<dbReference type="AlphaFoldDB" id="A0A078A858"/>
<organism evidence="2 3">
    <name type="scientific">Stylonychia lemnae</name>
    <name type="common">Ciliate</name>
    <dbReference type="NCBI Taxonomy" id="5949"/>
    <lineage>
        <taxon>Eukaryota</taxon>
        <taxon>Sar</taxon>
        <taxon>Alveolata</taxon>
        <taxon>Ciliophora</taxon>
        <taxon>Intramacronucleata</taxon>
        <taxon>Spirotrichea</taxon>
        <taxon>Stichotrichia</taxon>
        <taxon>Sporadotrichida</taxon>
        <taxon>Oxytrichidae</taxon>
        <taxon>Stylonychinae</taxon>
        <taxon>Stylonychia</taxon>
    </lineage>
</organism>
<evidence type="ECO:0000313" key="3">
    <source>
        <dbReference type="Proteomes" id="UP000039865"/>
    </source>
</evidence>